<sequence>MGQGLACSRESPGDYPGLEPTQTARLDQASMERFEYSVRPTHHDTSVAASRRRPLFHSLSPGDTWEERNLTTWDGWDKTGESPTYAGAMFVRAAPNWTPALAKRQTNPDSATLGQRPVPTLNLWTLSLAYRYTYMYPVLERYVYFTYDFSHGLLGWTLALIPYLSQTPLYLDPVGLGQKGSQETARHRILFSRLRLREKNNPESRGKRPASTSSSGPSSIIPAAVAV</sequence>
<organism evidence="2 3">
    <name type="scientific">Colletotrichum nymphaeae SA-01</name>
    <dbReference type="NCBI Taxonomy" id="1460502"/>
    <lineage>
        <taxon>Eukaryota</taxon>
        <taxon>Fungi</taxon>
        <taxon>Dikarya</taxon>
        <taxon>Ascomycota</taxon>
        <taxon>Pezizomycotina</taxon>
        <taxon>Sordariomycetes</taxon>
        <taxon>Hypocreomycetidae</taxon>
        <taxon>Glomerellales</taxon>
        <taxon>Glomerellaceae</taxon>
        <taxon>Colletotrichum</taxon>
        <taxon>Colletotrichum acutatum species complex</taxon>
    </lineage>
</organism>
<feature type="region of interest" description="Disordered" evidence="1">
    <location>
        <begin position="1"/>
        <end position="21"/>
    </location>
</feature>
<dbReference type="AlphaFoldDB" id="A0A135SSW7"/>
<gene>
    <name evidence="2" type="ORF">CNYM01_12611</name>
</gene>
<evidence type="ECO:0000313" key="2">
    <source>
        <dbReference type="EMBL" id="KXH38992.1"/>
    </source>
</evidence>
<keyword evidence="3" id="KW-1185">Reference proteome</keyword>
<dbReference type="Proteomes" id="UP000070054">
    <property type="component" value="Unassembled WGS sequence"/>
</dbReference>
<evidence type="ECO:0000256" key="1">
    <source>
        <dbReference type="SAM" id="MobiDB-lite"/>
    </source>
</evidence>
<comment type="caution">
    <text evidence="2">The sequence shown here is derived from an EMBL/GenBank/DDBJ whole genome shotgun (WGS) entry which is preliminary data.</text>
</comment>
<feature type="compositionally biased region" description="Low complexity" evidence="1">
    <location>
        <begin position="209"/>
        <end position="227"/>
    </location>
</feature>
<feature type="region of interest" description="Disordered" evidence="1">
    <location>
        <begin position="200"/>
        <end position="227"/>
    </location>
</feature>
<name>A0A135SSW7_9PEZI</name>
<reference evidence="2 3" key="1">
    <citation type="submission" date="2014-02" db="EMBL/GenBank/DDBJ databases">
        <title>The genome sequence of Colletotrichum nymphaeae SA-01.</title>
        <authorList>
            <person name="Baroncelli R."/>
            <person name="Thon M.R."/>
        </authorList>
    </citation>
    <scope>NUCLEOTIDE SEQUENCE [LARGE SCALE GENOMIC DNA]</scope>
    <source>
        <strain evidence="2 3">SA-01</strain>
    </source>
</reference>
<protein>
    <submittedName>
        <fullName evidence="2">Uncharacterized protein</fullName>
    </submittedName>
</protein>
<accession>A0A135SSW7</accession>
<proteinExistence type="predicted"/>
<dbReference type="EMBL" id="JEMN01001375">
    <property type="protein sequence ID" value="KXH38992.1"/>
    <property type="molecule type" value="Genomic_DNA"/>
</dbReference>
<evidence type="ECO:0000313" key="3">
    <source>
        <dbReference type="Proteomes" id="UP000070054"/>
    </source>
</evidence>